<proteinExistence type="predicted"/>
<reference evidence="1 2" key="1">
    <citation type="journal article" date="2016" name="Nat. Commun.">
        <title>Thousands of microbial genomes shed light on interconnected biogeochemical processes in an aquifer system.</title>
        <authorList>
            <person name="Anantharaman K."/>
            <person name="Brown C.T."/>
            <person name="Hug L.A."/>
            <person name="Sharon I."/>
            <person name="Castelle C.J."/>
            <person name="Probst A.J."/>
            <person name="Thomas B.C."/>
            <person name="Singh A."/>
            <person name="Wilkins M.J."/>
            <person name="Karaoz U."/>
            <person name="Brodie E.L."/>
            <person name="Williams K.H."/>
            <person name="Hubbard S.S."/>
            <person name="Banfield J.F."/>
        </authorList>
    </citation>
    <scope>NUCLEOTIDE SEQUENCE [LARGE SCALE GENOMIC DNA]</scope>
</reference>
<dbReference type="Proteomes" id="UP000178565">
    <property type="component" value="Unassembled WGS sequence"/>
</dbReference>
<evidence type="ECO:0000313" key="1">
    <source>
        <dbReference type="EMBL" id="OGE44193.1"/>
    </source>
</evidence>
<gene>
    <name evidence="1" type="ORF">A3B45_05450</name>
</gene>
<dbReference type="EMBL" id="MFDM01000006">
    <property type="protein sequence ID" value="OGE44193.1"/>
    <property type="molecule type" value="Genomic_DNA"/>
</dbReference>
<protein>
    <submittedName>
        <fullName evidence="1">Uncharacterized protein</fullName>
    </submittedName>
</protein>
<dbReference type="AlphaFoldDB" id="A0A1F5KTD6"/>
<organism evidence="1 2">
    <name type="scientific">Candidatus Daviesbacteria bacterium RIFCSPLOWO2_01_FULL_39_12</name>
    <dbReference type="NCBI Taxonomy" id="1797785"/>
    <lineage>
        <taxon>Bacteria</taxon>
        <taxon>Candidatus Daviesiibacteriota</taxon>
    </lineage>
</organism>
<dbReference type="STRING" id="1797785.A3B45_05450"/>
<accession>A0A1F5KTD6</accession>
<evidence type="ECO:0000313" key="2">
    <source>
        <dbReference type="Proteomes" id="UP000178565"/>
    </source>
</evidence>
<name>A0A1F5KTD6_9BACT</name>
<comment type="caution">
    <text evidence="1">The sequence shown here is derived from an EMBL/GenBank/DDBJ whole genome shotgun (WGS) entry which is preliminary data.</text>
</comment>
<sequence>MSKPLGIFDSFNNLDKIKPEDIASWLTPAPPPLYLENYLANKLLYPQSVPVSELDLKIELAILREALKINSAQSFNKSNPFLSESPFINFNLKKILIPGHFLDFVPDLQILVWVFIDGLLLERKREKDFEDIWTVIITGDLDDVVGTIILPRLKSAAGEIQLDLLGKTYTLKLGSLTVVPCLKKKCQLLFKSNESLLLGKNDLLIEVYGGKLGIVVDGRV</sequence>